<evidence type="ECO:0000313" key="1">
    <source>
        <dbReference type="EMBL" id="MBF9068119.1"/>
    </source>
</evidence>
<name>A0A931FF63_9ACTN</name>
<dbReference type="AlphaFoldDB" id="A0A931FF63"/>
<dbReference type="RefSeq" id="WP_196193286.1">
    <property type="nucleotide sequence ID" value="NZ_JADPRT010000003.1"/>
</dbReference>
<comment type="caution">
    <text evidence="1">The sequence shown here is derived from an EMBL/GenBank/DDBJ whole genome shotgun (WGS) entry which is preliminary data.</text>
</comment>
<protein>
    <submittedName>
        <fullName evidence="1">Uncharacterized protein</fullName>
    </submittedName>
</protein>
<dbReference type="EMBL" id="JADPRT010000003">
    <property type="protein sequence ID" value="MBF9068119.1"/>
    <property type="molecule type" value="Genomic_DNA"/>
</dbReference>
<sequence>MAMFIVPVTGTAVEPGVVPFTETTSVGAVVVAWAALMLGRVAQRAVPTSTAMDLTRRRGVDMKLLKEGLGNAEGRTAGGSCLVTA</sequence>
<gene>
    <name evidence="1" type="ORF">I2501_08710</name>
</gene>
<organism evidence="1 2">
    <name type="scientific">Streptacidiphilus fuscans</name>
    <dbReference type="NCBI Taxonomy" id="2789292"/>
    <lineage>
        <taxon>Bacteria</taxon>
        <taxon>Bacillati</taxon>
        <taxon>Actinomycetota</taxon>
        <taxon>Actinomycetes</taxon>
        <taxon>Kitasatosporales</taxon>
        <taxon>Streptomycetaceae</taxon>
        <taxon>Streptacidiphilus</taxon>
    </lineage>
</organism>
<evidence type="ECO:0000313" key="2">
    <source>
        <dbReference type="Proteomes" id="UP000657385"/>
    </source>
</evidence>
<accession>A0A931FF63</accession>
<reference evidence="1" key="1">
    <citation type="submission" date="2020-11" db="EMBL/GenBank/DDBJ databases">
        <title>Isolation and identification of active actinomycetes.</title>
        <authorList>
            <person name="Yu B."/>
        </authorList>
    </citation>
    <scope>NUCLEOTIDE SEQUENCE</scope>
    <source>
        <strain evidence="1">NEAU-YB345</strain>
    </source>
</reference>
<proteinExistence type="predicted"/>
<keyword evidence="2" id="KW-1185">Reference proteome</keyword>
<dbReference type="Proteomes" id="UP000657385">
    <property type="component" value="Unassembled WGS sequence"/>
</dbReference>